<gene>
    <name evidence="1" type="ORF">LCGC14_1136570</name>
</gene>
<organism evidence="1">
    <name type="scientific">marine sediment metagenome</name>
    <dbReference type="NCBI Taxonomy" id="412755"/>
    <lineage>
        <taxon>unclassified sequences</taxon>
        <taxon>metagenomes</taxon>
        <taxon>ecological metagenomes</taxon>
    </lineage>
</organism>
<dbReference type="EMBL" id="LAZR01005362">
    <property type="protein sequence ID" value="KKN00570.1"/>
    <property type="molecule type" value="Genomic_DNA"/>
</dbReference>
<accession>A0A0F9LZN3</accession>
<evidence type="ECO:0000313" key="1">
    <source>
        <dbReference type="EMBL" id="KKN00570.1"/>
    </source>
</evidence>
<reference evidence="1" key="1">
    <citation type="journal article" date="2015" name="Nature">
        <title>Complex archaea that bridge the gap between prokaryotes and eukaryotes.</title>
        <authorList>
            <person name="Spang A."/>
            <person name="Saw J.H."/>
            <person name="Jorgensen S.L."/>
            <person name="Zaremba-Niedzwiedzka K."/>
            <person name="Martijn J."/>
            <person name="Lind A.E."/>
            <person name="van Eijk R."/>
            <person name="Schleper C."/>
            <person name="Guy L."/>
            <person name="Ettema T.J."/>
        </authorList>
    </citation>
    <scope>NUCLEOTIDE SEQUENCE</scope>
</reference>
<sequence>MNLLVQSGLLKICKSLRNYMKVIMNEQYLFLKTCLKRLNNQQSVGPPPVLYPDINKENKC</sequence>
<comment type="caution">
    <text evidence="1">The sequence shown here is derived from an EMBL/GenBank/DDBJ whole genome shotgun (WGS) entry which is preliminary data.</text>
</comment>
<dbReference type="AlphaFoldDB" id="A0A0F9LZN3"/>
<protein>
    <submittedName>
        <fullName evidence="1">Uncharacterized protein</fullName>
    </submittedName>
</protein>
<proteinExistence type="predicted"/>
<name>A0A0F9LZN3_9ZZZZ</name>